<sequence>MLDVPIKVITIKGPNTAPRILTLCEVFVYASIKNKHGNFCPEKCQTNFNCKTDNLVCPTCQEGWGRPYCHLNERTILPSFNSIDIQLIN</sequence>
<protein>
    <submittedName>
        <fullName evidence="1">Uncharacterized protein</fullName>
    </submittedName>
</protein>
<dbReference type="InParanoid" id="K1QC13"/>
<name>K1QC13_MAGGI</name>
<reference evidence="1" key="1">
    <citation type="journal article" date="2012" name="Nature">
        <title>The oyster genome reveals stress adaptation and complexity of shell formation.</title>
        <authorList>
            <person name="Zhang G."/>
            <person name="Fang X."/>
            <person name="Guo X."/>
            <person name="Li L."/>
            <person name="Luo R."/>
            <person name="Xu F."/>
            <person name="Yang P."/>
            <person name="Zhang L."/>
            <person name="Wang X."/>
            <person name="Qi H."/>
            <person name="Xiong Z."/>
            <person name="Que H."/>
            <person name="Xie Y."/>
            <person name="Holland P.W."/>
            <person name="Paps J."/>
            <person name="Zhu Y."/>
            <person name="Wu F."/>
            <person name="Chen Y."/>
            <person name="Wang J."/>
            <person name="Peng C."/>
            <person name="Meng J."/>
            <person name="Yang L."/>
            <person name="Liu J."/>
            <person name="Wen B."/>
            <person name="Zhang N."/>
            <person name="Huang Z."/>
            <person name="Zhu Q."/>
            <person name="Feng Y."/>
            <person name="Mount A."/>
            <person name="Hedgecock D."/>
            <person name="Xu Z."/>
            <person name="Liu Y."/>
            <person name="Domazet-Loso T."/>
            <person name="Du Y."/>
            <person name="Sun X."/>
            <person name="Zhang S."/>
            <person name="Liu B."/>
            <person name="Cheng P."/>
            <person name="Jiang X."/>
            <person name="Li J."/>
            <person name="Fan D."/>
            <person name="Wang W."/>
            <person name="Fu W."/>
            <person name="Wang T."/>
            <person name="Wang B."/>
            <person name="Zhang J."/>
            <person name="Peng Z."/>
            <person name="Li Y."/>
            <person name="Li N."/>
            <person name="Wang J."/>
            <person name="Chen M."/>
            <person name="He Y."/>
            <person name="Tan F."/>
            <person name="Song X."/>
            <person name="Zheng Q."/>
            <person name="Huang R."/>
            <person name="Yang H."/>
            <person name="Du X."/>
            <person name="Chen L."/>
            <person name="Yang M."/>
            <person name="Gaffney P.M."/>
            <person name="Wang S."/>
            <person name="Luo L."/>
            <person name="She Z."/>
            <person name="Ming Y."/>
            <person name="Huang W."/>
            <person name="Zhang S."/>
            <person name="Huang B."/>
            <person name="Zhang Y."/>
            <person name="Qu T."/>
            <person name="Ni P."/>
            <person name="Miao G."/>
            <person name="Wang J."/>
            <person name="Wang Q."/>
            <person name="Steinberg C.E."/>
            <person name="Wang H."/>
            <person name="Li N."/>
            <person name="Qian L."/>
            <person name="Zhang G."/>
            <person name="Li Y."/>
            <person name="Yang H."/>
            <person name="Liu X."/>
            <person name="Wang J."/>
            <person name="Yin Y."/>
            <person name="Wang J."/>
        </authorList>
    </citation>
    <scope>NUCLEOTIDE SEQUENCE [LARGE SCALE GENOMIC DNA]</scope>
    <source>
        <strain evidence="1">05x7-T-G4-1.051#20</strain>
    </source>
</reference>
<proteinExistence type="predicted"/>
<gene>
    <name evidence="1" type="ORF">CGI_10025752</name>
</gene>
<dbReference type="AlphaFoldDB" id="K1QC13"/>
<dbReference type="HOGENOM" id="CLU_2456979_0_0_1"/>
<dbReference type="EMBL" id="JH819116">
    <property type="protein sequence ID" value="EKC34392.1"/>
    <property type="molecule type" value="Genomic_DNA"/>
</dbReference>
<evidence type="ECO:0000313" key="1">
    <source>
        <dbReference type="EMBL" id="EKC34392.1"/>
    </source>
</evidence>
<organism evidence="1">
    <name type="scientific">Magallana gigas</name>
    <name type="common">Pacific oyster</name>
    <name type="synonym">Crassostrea gigas</name>
    <dbReference type="NCBI Taxonomy" id="29159"/>
    <lineage>
        <taxon>Eukaryota</taxon>
        <taxon>Metazoa</taxon>
        <taxon>Spiralia</taxon>
        <taxon>Lophotrochozoa</taxon>
        <taxon>Mollusca</taxon>
        <taxon>Bivalvia</taxon>
        <taxon>Autobranchia</taxon>
        <taxon>Pteriomorphia</taxon>
        <taxon>Ostreida</taxon>
        <taxon>Ostreoidea</taxon>
        <taxon>Ostreidae</taxon>
        <taxon>Magallana</taxon>
    </lineage>
</organism>
<accession>K1QC13</accession>